<evidence type="ECO:0008006" key="4">
    <source>
        <dbReference type="Google" id="ProtNLM"/>
    </source>
</evidence>
<dbReference type="RefSeq" id="WP_332920020.1">
    <property type="nucleotide sequence ID" value="NZ_AP025292.1"/>
</dbReference>
<proteinExistence type="predicted"/>
<reference evidence="2 3" key="1">
    <citation type="submission" date="2021-12" db="EMBL/GenBank/DDBJ databases">
        <title>Genome sequencing of bacteria with rrn-lacking chromosome and rrn-plasmid.</title>
        <authorList>
            <person name="Anda M."/>
            <person name="Iwasaki W."/>
        </authorList>
    </citation>
    <scope>NUCLEOTIDE SEQUENCE [LARGE SCALE GENOMIC DNA]</scope>
    <source>
        <strain evidence="2 3">NBRC 101262</strain>
    </source>
</reference>
<evidence type="ECO:0000313" key="3">
    <source>
        <dbReference type="Proteomes" id="UP001354989"/>
    </source>
</evidence>
<dbReference type="EMBL" id="AP025292">
    <property type="protein sequence ID" value="BDC99875.1"/>
    <property type="molecule type" value="Genomic_DNA"/>
</dbReference>
<sequence length="236" mass="27455">MHNYNTTKSEILQKEYGRNIQELAAHVVSIEDRQERTKAAFALIHLMKELTPNKMKDSPEYAQRLWDDLYIITDFKLDVDAPFECPEPASIHKKPQTVPYLGGQPRYRHYGRNIENMIAKASEIEDEEELIGAVVTIGKLMKIFYLQWNRDNVDDRLILDDIKRISRGSVKFDNDKILEDNLLASSGTPNRTGRNFSNNNRRRNFSNDRRNNNNNRNSGQNRGGQGKGNNYRKRKN</sequence>
<keyword evidence="3" id="KW-1185">Reference proteome</keyword>
<name>A0ABM7VGP3_9BACT</name>
<dbReference type="Pfam" id="PF14123">
    <property type="entry name" value="DUF4290"/>
    <property type="match status" value="1"/>
</dbReference>
<feature type="compositionally biased region" description="Low complexity" evidence="1">
    <location>
        <begin position="190"/>
        <end position="199"/>
    </location>
</feature>
<organism evidence="2 3">
    <name type="scientific">Persicobacter psychrovividus</name>
    <dbReference type="NCBI Taxonomy" id="387638"/>
    <lineage>
        <taxon>Bacteria</taxon>
        <taxon>Pseudomonadati</taxon>
        <taxon>Bacteroidota</taxon>
        <taxon>Cytophagia</taxon>
        <taxon>Cytophagales</taxon>
        <taxon>Persicobacteraceae</taxon>
        <taxon>Persicobacter</taxon>
    </lineage>
</organism>
<evidence type="ECO:0000256" key="1">
    <source>
        <dbReference type="SAM" id="MobiDB-lite"/>
    </source>
</evidence>
<dbReference type="Proteomes" id="UP001354989">
    <property type="component" value="Chromosome"/>
</dbReference>
<protein>
    <recommendedName>
        <fullName evidence="4">DUF4290 domain-containing protein</fullName>
    </recommendedName>
</protein>
<dbReference type="InterPro" id="IPR025632">
    <property type="entry name" value="DUF4290"/>
</dbReference>
<accession>A0ABM7VGP3</accession>
<evidence type="ECO:0000313" key="2">
    <source>
        <dbReference type="EMBL" id="BDC99875.1"/>
    </source>
</evidence>
<gene>
    <name evidence="2" type="ORF">PEPS_21560</name>
</gene>
<feature type="region of interest" description="Disordered" evidence="1">
    <location>
        <begin position="185"/>
        <end position="236"/>
    </location>
</feature>